<dbReference type="Proteomes" id="UP000244904">
    <property type="component" value="Unassembled WGS sequence"/>
</dbReference>
<dbReference type="AlphaFoldDB" id="A0A2R8APX9"/>
<dbReference type="RefSeq" id="WP_108884775.1">
    <property type="nucleotide sequence ID" value="NZ_OMOJ01000001.1"/>
</dbReference>
<dbReference type="EMBL" id="OMOJ01000001">
    <property type="protein sequence ID" value="SPF78101.1"/>
    <property type="molecule type" value="Genomic_DNA"/>
</dbReference>
<dbReference type="SUPFAM" id="SSF56349">
    <property type="entry name" value="DNA breaking-rejoining enzymes"/>
    <property type="match status" value="1"/>
</dbReference>
<keyword evidence="3" id="KW-1185">Reference proteome</keyword>
<proteinExistence type="predicted"/>
<gene>
    <name evidence="2" type="ORF">PRI8871_00692</name>
</gene>
<dbReference type="InterPro" id="IPR013762">
    <property type="entry name" value="Integrase-like_cat_sf"/>
</dbReference>
<dbReference type="InterPro" id="IPR011010">
    <property type="entry name" value="DNA_brk_join_enz"/>
</dbReference>
<reference evidence="3" key="1">
    <citation type="submission" date="2018-03" db="EMBL/GenBank/DDBJ databases">
        <authorList>
            <person name="Rodrigo-Torres L."/>
            <person name="Arahal R. D."/>
            <person name="Lucena T."/>
        </authorList>
    </citation>
    <scope>NUCLEOTIDE SEQUENCE [LARGE SCALE GENOMIC DNA]</scope>
    <source>
        <strain evidence="3">CECT 8871</strain>
    </source>
</reference>
<protein>
    <submittedName>
        <fullName evidence="2">Uncharacterized protein</fullName>
    </submittedName>
</protein>
<evidence type="ECO:0000313" key="3">
    <source>
        <dbReference type="Proteomes" id="UP000244904"/>
    </source>
</evidence>
<organism evidence="2 3">
    <name type="scientific">Pseudoprimorskyibacter insulae</name>
    <dbReference type="NCBI Taxonomy" id="1695997"/>
    <lineage>
        <taxon>Bacteria</taxon>
        <taxon>Pseudomonadati</taxon>
        <taxon>Pseudomonadota</taxon>
        <taxon>Alphaproteobacteria</taxon>
        <taxon>Rhodobacterales</taxon>
        <taxon>Paracoccaceae</taxon>
        <taxon>Pseudoprimorskyibacter</taxon>
    </lineage>
</organism>
<keyword evidence="1" id="KW-0233">DNA recombination</keyword>
<dbReference type="GO" id="GO:0006310">
    <property type="term" value="P:DNA recombination"/>
    <property type="evidence" value="ECO:0007669"/>
    <property type="project" value="UniProtKB-KW"/>
</dbReference>
<dbReference type="GO" id="GO:0003677">
    <property type="term" value="F:DNA binding"/>
    <property type="evidence" value="ECO:0007669"/>
    <property type="project" value="InterPro"/>
</dbReference>
<evidence type="ECO:0000313" key="2">
    <source>
        <dbReference type="EMBL" id="SPF78101.1"/>
    </source>
</evidence>
<dbReference type="OrthoDB" id="7363113at2"/>
<dbReference type="Gene3D" id="1.10.443.10">
    <property type="entry name" value="Intergrase catalytic core"/>
    <property type="match status" value="1"/>
</dbReference>
<evidence type="ECO:0000256" key="1">
    <source>
        <dbReference type="ARBA" id="ARBA00023172"/>
    </source>
</evidence>
<sequence>MITPTIQDAIDQCLAAENATVRQYGRNLERACDLVARHRHHDLRQDIADVSAYRDWMPRFDNRSAPLLERIAKAGLSQSTYKQYAEDGRRAIEHLTGDLRARIERKSRRDDWHHLIADLESLVETKLLALGRLKSIRNLADICRSQNLSLTGLNGTALLAIHKNVPAAHWSKVVKGANALDWLRMYDTLSERLPERALALDTISLRRSRSIPAGMSSEIADWIRVATTTIPSSAETEVAQSVLAERHSEGAIGVFSAALGAFVSSIARRQEITHLNTINGLFTDENIEAVLIDWISAHRKGEKSAFSPRTIYRYADCVKLALFRNGHHSAADKIARCCKDWPTLQEGRKANEYMSAETEAWCRGLIGDPAKMAVFETQHVTYFKVALQALNEAEAAKLDLQHLSDPKNMAELPRRLRRTAKRLLRRVRVFGVSAAYAAIALEGAPFRKANILGLSLGGAQQTMFDNRGLRQGFTILIPNELLKNGKSLTDRGATIPPVPLCGREPGQNAEEIISFYLKRIRPLFPGAKQSPYLFLSLVSQADSMVHKTFDNWLLEASNSLGIPMTSHNFRHGYCSIEIKHDPNCIEDLAHVLGDLPETVRRYYAFVDRVATLRRHQALRSERRSQYRIRDVSVDEGTT</sequence>
<dbReference type="GO" id="GO:0015074">
    <property type="term" value="P:DNA integration"/>
    <property type="evidence" value="ECO:0007669"/>
    <property type="project" value="InterPro"/>
</dbReference>
<name>A0A2R8APX9_9RHOB</name>
<accession>A0A2R8APX9</accession>